<dbReference type="GO" id="GO:0005829">
    <property type="term" value="C:cytosol"/>
    <property type="evidence" value="ECO:0007669"/>
    <property type="project" value="TreeGrafter"/>
</dbReference>
<dbReference type="NCBIfam" id="TIGR00186">
    <property type="entry name" value="rRNA_methyl_3"/>
    <property type="match status" value="1"/>
</dbReference>
<feature type="domain" description="RNA 2-O ribose methyltransferase substrate binding" evidence="3">
    <location>
        <begin position="16"/>
        <end position="88"/>
    </location>
</feature>
<reference evidence="4 5" key="1">
    <citation type="submission" date="2020-06" db="EMBL/GenBank/DDBJ databases">
        <title>Altererythrobacter sp. HHU K3-1.</title>
        <authorList>
            <person name="Zhang D."/>
            <person name="Xue H."/>
        </authorList>
    </citation>
    <scope>NUCLEOTIDE SEQUENCE [LARGE SCALE GENOMIC DNA]</scope>
    <source>
        <strain evidence="4 5">HHU K3-1</strain>
    </source>
</reference>
<sequence>MKGGRGSGRASTGQVRLWGRHAVEAALLNPDRQHRKLWATREGVASLDGELPPDFPVEYADAADLARLVARDAPHQGLVLECAQLDDVFLGDVIRDAEGAPIVVLDQVTDPHNLGAILRSAAAFGAAGIVTQDRHAPPESGVVAKSASGALESVPWVRVVNLARALEELAEAGYWRIGLTGHTETVLADALPAGPTALVLGAEGEGMRQNIEAHCDALARLPISDRIESLNVSNAAAVALYAIAAR</sequence>
<dbReference type="InterPro" id="IPR001537">
    <property type="entry name" value="SpoU_MeTrfase"/>
</dbReference>
<evidence type="ECO:0000259" key="3">
    <source>
        <dbReference type="SMART" id="SM00967"/>
    </source>
</evidence>
<organism evidence="4 5">
    <name type="scientific">Qipengyuania atrilutea</name>
    <dbReference type="NCBI Taxonomy" id="2744473"/>
    <lineage>
        <taxon>Bacteria</taxon>
        <taxon>Pseudomonadati</taxon>
        <taxon>Pseudomonadota</taxon>
        <taxon>Alphaproteobacteria</taxon>
        <taxon>Sphingomonadales</taxon>
        <taxon>Erythrobacteraceae</taxon>
        <taxon>Qipengyuania</taxon>
    </lineage>
</organism>
<dbReference type="GO" id="GO:0032259">
    <property type="term" value="P:methylation"/>
    <property type="evidence" value="ECO:0007669"/>
    <property type="project" value="UniProtKB-KW"/>
</dbReference>
<dbReference type="PANTHER" id="PTHR46429:SF1">
    <property type="entry name" value="23S RRNA (GUANOSINE-2'-O-)-METHYLTRANSFERASE RLMB"/>
    <property type="match status" value="1"/>
</dbReference>
<dbReference type="Pfam" id="PF00588">
    <property type="entry name" value="SpoU_methylase"/>
    <property type="match status" value="1"/>
</dbReference>
<keyword evidence="5" id="KW-1185">Reference proteome</keyword>
<dbReference type="InterPro" id="IPR004441">
    <property type="entry name" value="rRNA_MeTrfase_TrmH"/>
</dbReference>
<protein>
    <submittedName>
        <fullName evidence="4">23S rRNA (Guanosine(2251)-2'-O)-methyltransferase RlmB</fullName>
    </submittedName>
</protein>
<name>A0A850GXM5_9SPHN</name>
<proteinExistence type="predicted"/>
<keyword evidence="2 4" id="KW-0808">Transferase</keyword>
<dbReference type="Pfam" id="PF08032">
    <property type="entry name" value="SpoU_sub_bind"/>
    <property type="match status" value="1"/>
</dbReference>
<evidence type="ECO:0000256" key="1">
    <source>
        <dbReference type="ARBA" id="ARBA00022603"/>
    </source>
</evidence>
<gene>
    <name evidence="4" type="primary">rlmB</name>
    <name evidence="4" type="ORF">HUV48_04735</name>
</gene>
<dbReference type="CDD" id="cd18103">
    <property type="entry name" value="SpoU-like_RlmB"/>
    <property type="match status" value="1"/>
</dbReference>
<dbReference type="GO" id="GO:0006396">
    <property type="term" value="P:RNA processing"/>
    <property type="evidence" value="ECO:0007669"/>
    <property type="project" value="InterPro"/>
</dbReference>
<dbReference type="Proteomes" id="UP000561438">
    <property type="component" value="Unassembled WGS sequence"/>
</dbReference>
<dbReference type="GO" id="GO:0003723">
    <property type="term" value="F:RNA binding"/>
    <property type="evidence" value="ECO:0007669"/>
    <property type="project" value="InterPro"/>
</dbReference>
<dbReference type="InterPro" id="IPR029028">
    <property type="entry name" value="Alpha/beta_knot_MTases"/>
</dbReference>
<dbReference type="InterPro" id="IPR029064">
    <property type="entry name" value="Ribosomal_eL30-like_sf"/>
</dbReference>
<dbReference type="PANTHER" id="PTHR46429">
    <property type="entry name" value="23S RRNA (GUANOSINE-2'-O-)-METHYLTRANSFERASE RLMB"/>
    <property type="match status" value="1"/>
</dbReference>
<dbReference type="Gene3D" id="3.30.1330.30">
    <property type="match status" value="1"/>
</dbReference>
<accession>A0A850GXM5</accession>
<evidence type="ECO:0000313" key="5">
    <source>
        <dbReference type="Proteomes" id="UP000561438"/>
    </source>
</evidence>
<dbReference type="SMART" id="SM00967">
    <property type="entry name" value="SpoU_sub_bind"/>
    <property type="match status" value="1"/>
</dbReference>
<dbReference type="InterPro" id="IPR029026">
    <property type="entry name" value="tRNA_m1G_MTases_N"/>
</dbReference>
<evidence type="ECO:0000256" key="2">
    <source>
        <dbReference type="ARBA" id="ARBA00022679"/>
    </source>
</evidence>
<dbReference type="SUPFAM" id="SSF75217">
    <property type="entry name" value="alpha/beta knot"/>
    <property type="match status" value="1"/>
</dbReference>
<dbReference type="AlphaFoldDB" id="A0A850GXM5"/>
<dbReference type="GO" id="GO:0008173">
    <property type="term" value="F:RNA methyltransferase activity"/>
    <property type="evidence" value="ECO:0007669"/>
    <property type="project" value="InterPro"/>
</dbReference>
<dbReference type="SUPFAM" id="SSF55315">
    <property type="entry name" value="L30e-like"/>
    <property type="match status" value="1"/>
</dbReference>
<dbReference type="InterPro" id="IPR013123">
    <property type="entry name" value="SpoU_subst-bd"/>
</dbReference>
<dbReference type="EMBL" id="JABWGV010000001">
    <property type="protein sequence ID" value="NVD44321.1"/>
    <property type="molecule type" value="Genomic_DNA"/>
</dbReference>
<keyword evidence="1 4" id="KW-0489">Methyltransferase</keyword>
<comment type="caution">
    <text evidence="4">The sequence shown here is derived from an EMBL/GenBank/DDBJ whole genome shotgun (WGS) entry which is preliminary data.</text>
</comment>
<dbReference type="Gene3D" id="3.40.1280.10">
    <property type="match status" value="1"/>
</dbReference>
<evidence type="ECO:0000313" key="4">
    <source>
        <dbReference type="EMBL" id="NVD44321.1"/>
    </source>
</evidence>